<feature type="transmembrane region" description="Helical" evidence="6">
    <location>
        <begin position="34"/>
        <end position="53"/>
    </location>
</feature>
<feature type="transmembrane region" description="Helical" evidence="6">
    <location>
        <begin position="59"/>
        <end position="78"/>
    </location>
</feature>
<comment type="caution">
    <text evidence="7">The sequence shown here is derived from an EMBL/GenBank/DDBJ whole genome shotgun (WGS) entry which is preliminary data.</text>
</comment>
<dbReference type="PANTHER" id="PTHR16119:SF15">
    <property type="entry name" value="TRANSMEMBRANE PROTEIN 144 HOMOLOG"/>
    <property type="match status" value="1"/>
</dbReference>
<proteinExistence type="inferred from homology"/>
<reference evidence="7 8" key="1">
    <citation type="journal article" date="2017" name="Curr. Biol.">
        <title>Genome architecture and evolution of a unichromosomal asexual nematode.</title>
        <authorList>
            <person name="Fradin H."/>
            <person name="Zegar C."/>
            <person name="Gutwein M."/>
            <person name="Lucas J."/>
            <person name="Kovtun M."/>
            <person name="Corcoran D."/>
            <person name="Baugh L.R."/>
            <person name="Kiontke K."/>
            <person name="Gunsalus K."/>
            <person name="Fitch D.H."/>
            <person name="Piano F."/>
        </authorList>
    </citation>
    <scope>NUCLEOTIDE SEQUENCE [LARGE SCALE GENOMIC DNA]</scope>
    <source>
        <strain evidence="7">PF1309</strain>
    </source>
</reference>
<dbReference type="OrthoDB" id="426527at2759"/>
<dbReference type="GO" id="GO:0016020">
    <property type="term" value="C:membrane"/>
    <property type="evidence" value="ECO:0007669"/>
    <property type="project" value="UniProtKB-SubCell"/>
</dbReference>
<feature type="transmembrane region" description="Helical" evidence="6">
    <location>
        <begin position="307"/>
        <end position="328"/>
    </location>
</feature>
<protein>
    <recommendedName>
        <fullName evidence="9">EamA domain-containing protein</fullName>
    </recommendedName>
</protein>
<evidence type="ECO:0000313" key="7">
    <source>
        <dbReference type="EMBL" id="PAV60194.1"/>
    </source>
</evidence>
<dbReference type="InterPro" id="IPR010651">
    <property type="entry name" value="Sugar_transport"/>
</dbReference>
<dbReference type="EMBL" id="LIAE01010479">
    <property type="protein sequence ID" value="PAV60194.1"/>
    <property type="molecule type" value="Genomic_DNA"/>
</dbReference>
<evidence type="ECO:0000256" key="4">
    <source>
        <dbReference type="ARBA" id="ARBA00022989"/>
    </source>
</evidence>
<feature type="transmembrane region" description="Helical" evidence="6">
    <location>
        <begin position="6"/>
        <end position="22"/>
    </location>
</feature>
<keyword evidence="4 6" id="KW-1133">Transmembrane helix</keyword>
<name>A0A2A2JEZ2_9BILA</name>
<feature type="transmembrane region" description="Helical" evidence="6">
    <location>
        <begin position="279"/>
        <end position="301"/>
    </location>
</feature>
<keyword evidence="3 6" id="KW-0812">Transmembrane</keyword>
<feature type="transmembrane region" description="Helical" evidence="6">
    <location>
        <begin position="121"/>
        <end position="140"/>
    </location>
</feature>
<evidence type="ECO:0000313" key="8">
    <source>
        <dbReference type="Proteomes" id="UP000218231"/>
    </source>
</evidence>
<evidence type="ECO:0000256" key="1">
    <source>
        <dbReference type="ARBA" id="ARBA00004141"/>
    </source>
</evidence>
<dbReference type="GO" id="GO:0015144">
    <property type="term" value="F:carbohydrate transmembrane transporter activity"/>
    <property type="evidence" value="ECO:0007669"/>
    <property type="project" value="InterPro"/>
</dbReference>
<accession>A0A2A2JEZ2</accession>
<feature type="transmembrane region" description="Helical" evidence="6">
    <location>
        <begin position="247"/>
        <end position="267"/>
    </location>
</feature>
<evidence type="ECO:0008006" key="9">
    <source>
        <dbReference type="Google" id="ProtNLM"/>
    </source>
</evidence>
<dbReference type="InterPro" id="IPR012435">
    <property type="entry name" value="TMEM144"/>
</dbReference>
<feature type="transmembrane region" description="Helical" evidence="6">
    <location>
        <begin position="205"/>
        <end position="227"/>
    </location>
</feature>
<dbReference type="PANTHER" id="PTHR16119">
    <property type="entry name" value="TRANSMEMBRANE PROTEIN 144"/>
    <property type="match status" value="1"/>
</dbReference>
<evidence type="ECO:0000256" key="6">
    <source>
        <dbReference type="SAM" id="Phobius"/>
    </source>
</evidence>
<sequence>MALEIGLAACGVCLVFFGSMFVPVRSCDSGDGIFVQWLMSLAILIVGFFTFWIQNFPGFYPLAMLGGAFWTIGNATAIPIMHRIGMAMGMLIWNTANCTMGWAGGRFGLFGMKANIPASPILNYAGLACVIVGGILFSQVKSTPAEANEQKKTKRHSLKLEDIENSAEKQALNPNPGSDTDDAVDVQIAVPAKQKENTVSEKEKIGAILLSLLAGAFYGNTFVPVIYMTDHPEIFVGYPTDQLSYVFSHFFGIFLTATIIFVVYAIFKKNRPYVKSECCLPALVCGLFWGIAQSAFFIANQHLSQTITFPIIGMLPGCIAACWSIFYFKEIRGRRNLTILGIAMTFTALGGAIVAISKDFKF</sequence>
<evidence type="ECO:0000256" key="3">
    <source>
        <dbReference type="ARBA" id="ARBA00022692"/>
    </source>
</evidence>
<dbReference type="SUPFAM" id="SSF103473">
    <property type="entry name" value="MFS general substrate transporter"/>
    <property type="match status" value="1"/>
</dbReference>
<evidence type="ECO:0000256" key="5">
    <source>
        <dbReference type="ARBA" id="ARBA00023136"/>
    </source>
</evidence>
<dbReference type="Proteomes" id="UP000218231">
    <property type="component" value="Unassembled WGS sequence"/>
</dbReference>
<comment type="similarity">
    <text evidence="2">Belongs to the TMEM144 family.</text>
</comment>
<organism evidence="7 8">
    <name type="scientific">Diploscapter pachys</name>
    <dbReference type="NCBI Taxonomy" id="2018661"/>
    <lineage>
        <taxon>Eukaryota</taxon>
        <taxon>Metazoa</taxon>
        <taxon>Ecdysozoa</taxon>
        <taxon>Nematoda</taxon>
        <taxon>Chromadorea</taxon>
        <taxon>Rhabditida</taxon>
        <taxon>Rhabditina</taxon>
        <taxon>Rhabditomorpha</taxon>
        <taxon>Rhabditoidea</taxon>
        <taxon>Rhabditidae</taxon>
        <taxon>Diploscapter</taxon>
    </lineage>
</organism>
<feature type="transmembrane region" description="Helical" evidence="6">
    <location>
        <begin position="337"/>
        <end position="356"/>
    </location>
</feature>
<comment type="subcellular location">
    <subcellularLocation>
        <location evidence="1">Membrane</location>
        <topology evidence="1">Multi-pass membrane protein</topology>
    </subcellularLocation>
</comment>
<keyword evidence="8" id="KW-1185">Reference proteome</keyword>
<dbReference type="Pfam" id="PF07857">
    <property type="entry name" value="TMEM144"/>
    <property type="match status" value="1"/>
</dbReference>
<gene>
    <name evidence="7" type="ORF">WR25_21449</name>
</gene>
<dbReference type="InterPro" id="IPR036259">
    <property type="entry name" value="MFS_trans_sf"/>
</dbReference>
<evidence type="ECO:0000256" key="2">
    <source>
        <dbReference type="ARBA" id="ARBA00005731"/>
    </source>
</evidence>
<dbReference type="AlphaFoldDB" id="A0A2A2JEZ2"/>
<keyword evidence="5 6" id="KW-0472">Membrane</keyword>